<feature type="region of interest" description="Disordered" evidence="1">
    <location>
        <begin position="50"/>
        <end position="84"/>
    </location>
</feature>
<name>A5CBJ1_VITVI</name>
<accession>A5CBJ1</accession>
<dbReference type="EMBL" id="AM489119">
    <property type="protein sequence ID" value="CAN79903.1"/>
    <property type="molecule type" value="Genomic_DNA"/>
</dbReference>
<dbReference type="InterPro" id="IPR021109">
    <property type="entry name" value="Peptidase_aspartic_dom_sf"/>
</dbReference>
<evidence type="ECO:0000256" key="1">
    <source>
        <dbReference type="SAM" id="MobiDB-lite"/>
    </source>
</evidence>
<dbReference type="Gene3D" id="2.40.70.10">
    <property type="entry name" value="Acid Proteases"/>
    <property type="match status" value="1"/>
</dbReference>
<feature type="compositionally biased region" description="Low complexity" evidence="1">
    <location>
        <begin position="140"/>
        <end position="150"/>
    </location>
</feature>
<feature type="region of interest" description="Disordered" evidence="1">
    <location>
        <begin position="135"/>
        <end position="154"/>
    </location>
</feature>
<reference evidence="2" key="1">
    <citation type="journal article" date="2007" name="PLoS ONE">
        <title>The first genome sequence of an elite grapevine cultivar (Pinot noir Vitis vinifera L.): coping with a highly heterozygous genome.</title>
        <authorList>
            <person name="Velasco R."/>
            <person name="Zharkikh A."/>
            <person name="Troggio M."/>
            <person name="Cartwright D.A."/>
            <person name="Cestaro A."/>
            <person name="Pruss D."/>
            <person name="Pindo M."/>
            <person name="FitzGerald L.M."/>
            <person name="Vezzulli S."/>
            <person name="Reid J."/>
            <person name="Malacarne G."/>
            <person name="Iliev D."/>
            <person name="Coppola G."/>
            <person name="Wardell B."/>
            <person name="Micheletti D."/>
            <person name="Macalma T."/>
            <person name="Facci M."/>
            <person name="Mitchell J.T."/>
            <person name="Perazzolli M."/>
            <person name="Eldredge G."/>
            <person name="Gatto P."/>
            <person name="Oyzerski R."/>
            <person name="Moretto M."/>
            <person name="Gutin N."/>
            <person name="Stefanini M."/>
            <person name="Chen Y."/>
            <person name="Segala C."/>
            <person name="Davenport C."/>
            <person name="Dematte L."/>
            <person name="Mraz A."/>
            <person name="Battilana J."/>
            <person name="Stormo K."/>
            <person name="Costa F."/>
            <person name="Tao Q."/>
            <person name="Si-Ammour A."/>
            <person name="Harkins T."/>
            <person name="Lackey A."/>
            <person name="Perbost C."/>
            <person name="Taillon B."/>
            <person name="Stella A."/>
            <person name="Solovyev V."/>
            <person name="Fawcett J.A."/>
            <person name="Sterck L."/>
            <person name="Vandepoele K."/>
            <person name="Grando S.M."/>
            <person name="Toppo S."/>
            <person name="Moser C."/>
            <person name="Lanchbury J."/>
            <person name="Bogden R."/>
            <person name="Skolnick M."/>
            <person name="Sgaramella V."/>
            <person name="Bhatnagar S.K."/>
            <person name="Fontana P."/>
            <person name="Gutin A."/>
            <person name="Van de Peer Y."/>
            <person name="Salamini F."/>
            <person name="Viola R."/>
        </authorList>
    </citation>
    <scope>NUCLEOTIDE SEQUENCE</scope>
</reference>
<evidence type="ECO:0000313" key="2">
    <source>
        <dbReference type="EMBL" id="CAN79903.1"/>
    </source>
</evidence>
<protein>
    <submittedName>
        <fullName evidence="2">Uncharacterized protein</fullName>
    </submittedName>
</protein>
<organism evidence="2">
    <name type="scientific">Vitis vinifera</name>
    <name type="common">Grape</name>
    <dbReference type="NCBI Taxonomy" id="29760"/>
    <lineage>
        <taxon>Eukaryota</taxon>
        <taxon>Viridiplantae</taxon>
        <taxon>Streptophyta</taxon>
        <taxon>Embryophyta</taxon>
        <taxon>Tracheophyta</taxon>
        <taxon>Spermatophyta</taxon>
        <taxon>Magnoliopsida</taxon>
        <taxon>eudicotyledons</taxon>
        <taxon>Gunneridae</taxon>
        <taxon>Pentapetalae</taxon>
        <taxon>rosids</taxon>
        <taxon>Vitales</taxon>
        <taxon>Vitaceae</taxon>
        <taxon>Viteae</taxon>
        <taxon>Vitis</taxon>
    </lineage>
</organism>
<dbReference type="CDD" id="cd00303">
    <property type="entry name" value="retropepsin_like"/>
    <property type="match status" value="1"/>
</dbReference>
<sequence length="438" mass="49389">MDSQIVIVDQFAATMASIQEAIANLGQRIDGQQTQQALYGIKEGIARELWPKSSPIDSKGKKSSGGQRSRDVGAISSAGMRPPRHYQTVRQTSGFYYPSSPHVQYRPPAPSRPMTPTYLHPISQLVFAAHVTERPPAPYTRPRAPQTTTYVQRPSRHRVPSVLLDNGSDLNICPLATVVAFGFAPSDFGSSTQIVRAYNSTKREVMGTLVIDLQIGPATFSTLFPVLRIPTSFNLLLGRPWIHRAGVIPSSLHQKVKFIHDGQVITVRSTRDMFASSEPVLQISHNEDDLFLIGFTFDEIQTLEIEDFYRDFVVMSFDQHSSTMVLDMIRGMTFLPGMGLGRRQQGPSEFIVAIDHDTTFGLGFIPTEADYRYMARLCKEMVRARLSHTPFDYLIRPYRMSLVDYFVKGSEIRPHIEEIHNGVHTDRDIELQHLFHQL</sequence>
<proteinExistence type="predicted"/>
<dbReference type="PANTHER" id="PTHR33240">
    <property type="entry name" value="OS08G0508500 PROTEIN"/>
    <property type="match status" value="1"/>
</dbReference>
<dbReference type="PANTHER" id="PTHR33240:SF15">
    <property type="entry name" value="GAG-PRO-LIKE PROTEIN"/>
    <property type="match status" value="1"/>
</dbReference>
<dbReference type="AlphaFoldDB" id="A5CBJ1"/>
<gene>
    <name evidence="2" type="ORF">VITISV_019550</name>
</gene>